<evidence type="ECO:0000256" key="7">
    <source>
        <dbReference type="ARBA" id="ARBA00023180"/>
    </source>
</evidence>
<dbReference type="GO" id="GO:0030247">
    <property type="term" value="F:polysaccharide binding"/>
    <property type="evidence" value="ECO:0007669"/>
    <property type="project" value="InterPro"/>
</dbReference>
<keyword evidence="14" id="KW-1185">Reference proteome</keyword>
<protein>
    <recommendedName>
        <fullName evidence="2">non-specific serine/threonine protein kinase</fullName>
        <ecNumber evidence="2">2.7.11.1</ecNumber>
    </recommendedName>
</protein>
<evidence type="ECO:0000256" key="3">
    <source>
        <dbReference type="ARBA" id="ARBA00022692"/>
    </source>
</evidence>
<dbReference type="GO" id="GO:0004674">
    <property type="term" value="F:protein serine/threonine kinase activity"/>
    <property type="evidence" value="ECO:0007669"/>
    <property type="project" value="UniProtKB-KW"/>
</dbReference>
<dbReference type="Pfam" id="PF14380">
    <property type="entry name" value="WAK_assoc"/>
    <property type="match status" value="1"/>
</dbReference>
<evidence type="ECO:0000313" key="13">
    <source>
        <dbReference type="EMBL" id="KAK0586746.1"/>
    </source>
</evidence>
<comment type="caution">
    <text evidence="13">The sequence shown here is derived from an EMBL/GenBank/DDBJ whole genome shotgun (WGS) entry which is preliminary data.</text>
</comment>
<keyword evidence="7" id="KW-0325">Glycoprotein</keyword>
<name>A0AA39S6X5_ACESA</name>
<reference evidence="13" key="2">
    <citation type="submission" date="2023-06" db="EMBL/GenBank/DDBJ databases">
        <authorList>
            <person name="Swenson N.G."/>
            <person name="Wegrzyn J.L."/>
            <person name="Mcevoy S.L."/>
        </authorList>
    </citation>
    <scope>NUCLEOTIDE SEQUENCE</scope>
    <source>
        <strain evidence="13">NS2018</strain>
        <tissue evidence="13">Leaf</tissue>
    </source>
</reference>
<evidence type="ECO:0000256" key="9">
    <source>
        <dbReference type="ARBA" id="ARBA00048679"/>
    </source>
</evidence>
<evidence type="ECO:0000259" key="12">
    <source>
        <dbReference type="Pfam" id="PF14380"/>
    </source>
</evidence>
<dbReference type="InterPro" id="IPR032872">
    <property type="entry name" value="WAK_assoc_C"/>
</dbReference>
<proteinExistence type="predicted"/>
<keyword evidence="3" id="KW-0812">Transmembrane</keyword>
<gene>
    <name evidence="13" type="ORF">LWI29_011593</name>
</gene>
<evidence type="ECO:0000259" key="11">
    <source>
        <dbReference type="Pfam" id="PF13947"/>
    </source>
</evidence>
<feature type="domain" description="Wall-associated receptor kinase galacturonan-binding" evidence="11">
    <location>
        <begin position="37"/>
        <end position="98"/>
    </location>
</feature>
<reference evidence="13" key="1">
    <citation type="journal article" date="2022" name="Plant J.">
        <title>Strategies of tolerance reflected in two North American maple genomes.</title>
        <authorList>
            <person name="McEvoy S.L."/>
            <person name="Sezen U.U."/>
            <person name="Trouern-Trend A."/>
            <person name="McMahon S.M."/>
            <person name="Schaberg P.G."/>
            <person name="Yang J."/>
            <person name="Wegrzyn J.L."/>
            <person name="Swenson N.G."/>
        </authorList>
    </citation>
    <scope>NUCLEOTIDE SEQUENCE</scope>
    <source>
        <strain evidence="13">NS2018</strain>
    </source>
</reference>
<organism evidence="13 14">
    <name type="scientific">Acer saccharum</name>
    <name type="common">Sugar maple</name>
    <dbReference type="NCBI Taxonomy" id="4024"/>
    <lineage>
        <taxon>Eukaryota</taxon>
        <taxon>Viridiplantae</taxon>
        <taxon>Streptophyta</taxon>
        <taxon>Embryophyta</taxon>
        <taxon>Tracheophyta</taxon>
        <taxon>Spermatophyta</taxon>
        <taxon>Magnoliopsida</taxon>
        <taxon>eudicotyledons</taxon>
        <taxon>Gunneridae</taxon>
        <taxon>Pentapetalae</taxon>
        <taxon>rosids</taxon>
        <taxon>malvids</taxon>
        <taxon>Sapindales</taxon>
        <taxon>Sapindaceae</taxon>
        <taxon>Hippocastanoideae</taxon>
        <taxon>Acereae</taxon>
        <taxon>Acer</taxon>
    </lineage>
</organism>
<dbReference type="EMBL" id="JAUESC010000382">
    <property type="protein sequence ID" value="KAK0586746.1"/>
    <property type="molecule type" value="Genomic_DNA"/>
</dbReference>
<sequence length="301" mass="33641">MNTIYLFFFLLVAVPPSYCVGYDELLSACSGQYLFPCGSAARLNISYPFWGGDRPQYCGRKGFEIRCQDNQYHFIDSAAQKFRILNISYLEPIMTIARDDLWNDYCSGILNPIIDFNQDPFKYGRNVRNLSLFYHCDGGISPRDSNYFSCNMRLGGQDITGFYAIDIPELRLSNRSNTCQLGIKVPVLLAALADLGRGNLVQALKQGFDVEYIADSIPCVQCIATGGICGSNISNTEQFICLCHDQPQPLTCPLAHPVNYNDELGRRGGDSVLIVIGTLDQNIRPSQLGYKKKIRNICVSM</sequence>
<dbReference type="PANTHER" id="PTHR33138:SF1">
    <property type="entry name" value="OS01G0113900 PROTEIN"/>
    <property type="match status" value="1"/>
</dbReference>
<feature type="domain" description="Wall-associated receptor kinase C-terminal" evidence="12">
    <location>
        <begin position="172"/>
        <end position="246"/>
    </location>
</feature>
<comment type="subcellular location">
    <subcellularLocation>
        <location evidence="1">Membrane</location>
        <topology evidence="1">Single-pass membrane protein</topology>
    </subcellularLocation>
</comment>
<evidence type="ECO:0000256" key="1">
    <source>
        <dbReference type="ARBA" id="ARBA00004167"/>
    </source>
</evidence>
<keyword evidence="4 10" id="KW-0732">Signal</keyword>
<evidence type="ECO:0000256" key="8">
    <source>
        <dbReference type="ARBA" id="ARBA00047899"/>
    </source>
</evidence>
<dbReference type="Pfam" id="PF13947">
    <property type="entry name" value="GUB_WAK_bind"/>
    <property type="match status" value="1"/>
</dbReference>
<evidence type="ECO:0000256" key="5">
    <source>
        <dbReference type="ARBA" id="ARBA00022989"/>
    </source>
</evidence>
<dbReference type="Proteomes" id="UP001168877">
    <property type="component" value="Unassembled WGS sequence"/>
</dbReference>
<dbReference type="EC" id="2.7.11.1" evidence="2"/>
<evidence type="ECO:0000313" key="14">
    <source>
        <dbReference type="Proteomes" id="UP001168877"/>
    </source>
</evidence>
<comment type="catalytic activity">
    <reaction evidence="8">
        <text>L-threonyl-[protein] + ATP = O-phospho-L-threonyl-[protein] + ADP + H(+)</text>
        <dbReference type="Rhea" id="RHEA:46608"/>
        <dbReference type="Rhea" id="RHEA-COMP:11060"/>
        <dbReference type="Rhea" id="RHEA-COMP:11605"/>
        <dbReference type="ChEBI" id="CHEBI:15378"/>
        <dbReference type="ChEBI" id="CHEBI:30013"/>
        <dbReference type="ChEBI" id="CHEBI:30616"/>
        <dbReference type="ChEBI" id="CHEBI:61977"/>
        <dbReference type="ChEBI" id="CHEBI:456216"/>
        <dbReference type="EC" id="2.7.11.1"/>
    </reaction>
</comment>
<keyword evidence="5" id="KW-1133">Transmembrane helix</keyword>
<evidence type="ECO:0000256" key="4">
    <source>
        <dbReference type="ARBA" id="ARBA00022729"/>
    </source>
</evidence>
<evidence type="ECO:0000256" key="10">
    <source>
        <dbReference type="SAM" id="SignalP"/>
    </source>
</evidence>
<dbReference type="AlphaFoldDB" id="A0AA39S6X5"/>
<dbReference type="GO" id="GO:0016020">
    <property type="term" value="C:membrane"/>
    <property type="evidence" value="ECO:0007669"/>
    <property type="project" value="UniProtKB-SubCell"/>
</dbReference>
<feature type="signal peptide" evidence="10">
    <location>
        <begin position="1"/>
        <end position="19"/>
    </location>
</feature>
<dbReference type="InterPro" id="IPR025287">
    <property type="entry name" value="WAK_GUB"/>
</dbReference>
<evidence type="ECO:0000256" key="2">
    <source>
        <dbReference type="ARBA" id="ARBA00012513"/>
    </source>
</evidence>
<dbReference type="PANTHER" id="PTHR33138">
    <property type="entry name" value="OS01G0690200 PROTEIN"/>
    <property type="match status" value="1"/>
</dbReference>
<accession>A0AA39S6X5</accession>
<comment type="catalytic activity">
    <reaction evidence="9">
        <text>L-seryl-[protein] + ATP = O-phospho-L-seryl-[protein] + ADP + H(+)</text>
        <dbReference type="Rhea" id="RHEA:17989"/>
        <dbReference type="Rhea" id="RHEA-COMP:9863"/>
        <dbReference type="Rhea" id="RHEA-COMP:11604"/>
        <dbReference type="ChEBI" id="CHEBI:15378"/>
        <dbReference type="ChEBI" id="CHEBI:29999"/>
        <dbReference type="ChEBI" id="CHEBI:30616"/>
        <dbReference type="ChEBI" id="CHEBI:83421"/>
        <dbReference type="ChEBI" id="CHEBI:456216"/>
        <dbReference type="EC" id="2.7.11.1"/>
    </reaction>
</comment>
<evidence type="ECO:0000256" key="6">
    <source>
        <dbReference type="ARBA" id="ARBA00023136"/>
    </source>
</evidence>
<feature type="chain" id="PRO_5041462489" description="non-specific serine/threonine protein kinase" evidence="10">
    <location>
        <begin position="20"/>
        <end position="301"/>
    </location>
</feature>
<keyword evidence="6" id="KW-0472">Membrane</keyword>